<comment type="caution">
    <text evidence="11">The sequence shown here is derived from an EMBL/GenBank/DDBJ whole genome shotgun (WGS) entry which is preliminary data.</text>
</comment>
<dbReference type="RefSeq" id="WP_191722227.1">
    <property type="nucleotide sequence ID" value="NZ_JACSQK010000002.1"/>
</dbReference>
<dbReference type="InterPro" id="IPR031316">
    <property type="entry name" value="FlgM_C"/>
</dbReference>
<organism evidence="11 12">
    <name type="scientific">Comamonas avium</name>
    <dbReference type="NCBI Taxonomy" id="2762231"/>
    <lineage>
        <taxon>Bacteria</taxon>
        <taxon>Pseudomonadati</taxon>
        <taxon>Pseudomonadota</taxon>
        <taxon>Betaproteobacteria</taxon>
        <taxon>Burkholderiales</taxon>
        <taxon>Comamonadaceae</taxon>
        <taxon>Comamonas</taxon>
    </lineage>
</organism>
<feature type="domain" description="Anti-sigma-28 factor FlgM C-terminal" evidence="10">
    <location>
        <begin position="48"/>
        <end position="96"/>
    </location>
</feature>
<keyword evidence="11" id="KW-0282">Flagellum</keyword>
<feature type="compositionally biased region" description="Polar residues" evidence="9">
    <location>
        <begin position="49"/>
        <end position="63"/>
    </location>
</feature>
<proteinExistence type="inferred from homology"/>
<gene>
    <name evidence="11" type="primary">flgM</name>
    <name evidence="11" type="ORF">H9646_05025</name>
</gene>
<accession>A0ABR8S9T1</accession>
<evidence type="ECO:0000259" key="10">
    <source>
        <dbReference type="Pfam" id="PF04316"/>
    </source>
</evidence>
<evidence type="ECO:0000256" key="8">
    <source>
        <dbReference type="ARBA" id="ARBA00030117"/>
    </source>
</evidence>
<dbReference type="Proteomes" id="UP000634919">
    <property type="component" value="Unassembled WGS sequence"/>
</dbReference>
<dbReference type="InterPro" id="IPR007412">
    <property type="entry name" value="FlgM"/>
</dbReference>
<keyword evidence="12" id="KW-1185">Reference proteome</keyword>
<evidence type="ECO:0000256" key="4">
    <source>
        <dbReference type="ARBA" id="ARBA00022795"/>
    </source>
</evidence>
<evidence type="ECO:0000256" key="7">
    <source>
        <dbReference type="ARBA" id="ARBA00024739"/>
    </source>
</evidence>
<keyword evidence="11" id="KW-0966">Cell projection</keyword>
<evidence type="ECO:0000313" key="12">
    <source>
        <dbReference type="Proteomes" id="UP000634919"/>
    </source>
</evidence>
<name>A0ABR8S9T1_9BURK</name>
<reference evidence="11 12" key="1">
    <citation type="submission" date="2020-08" db="EMBL/GenBank/DDBJ databases">
        <title>A Genomic Blueprint of the Chicken Gut Microbiome.</title>
        <authorList>
            <person name="Gilroy R."/>
            <person name="Ravi A."/>
            <person name="Getino M."/>
            <person name="Pursley I."/>
            <person name="Horton D.L."/>
            <person name="Alikhan N.-F."/>
            <person name="Baker D."/>
            <person name="Gharbi K."/>
            <person name="Hall N."/>
            <person name="Watson M."/>
            <person name="Adriaenssens E.M."/>
            <person name="Foster-Nyarko E."/>
            <person name="Jarju S."/>
            <person name="Secka A."/>
            <person name="Antonio M."/>
            <person name="Oren A."/>
            <person name="Chaudhuri R."/>
            <person name="La Ragione R.M."/>
            <person name="Hildebrand F."/>
            <person name="Pallen M.J."/>
        </authorList>
    </citation>
    <scope>NUCLEOTIDE SEQUENCE [LARGE SCALE GENOMIC DNA]</scope>
    <source>
        <strain evidence="11 12">Sa2CVA6</strain>
    </source>
</reference>
<evidence type="ECO:0000313" key="11">
    <source>
        <dbReference type="EMBL" id="MBD7959834.1"/>
    </source>
</evidence>
<evidence type="ECO:0000256" key="9">
    <source>
        <dbReference type="SAM" id="MobiDB-lite"/>
    </source>
</evidence>
<feature type="compositionally biased region" description="Polar residues" evidence="9">
    <location>
        <begin position="27"/>
        <end position="42"/>
    </location>
</feature>
<evidence type="ECO:0000256" key="1">
    <source>
        <dbReference type="ARBA" id="ARBA00005322"/>
    </source>
</evidence>
<keyword evidence="11" id="KW-0969">Cilium</keyword>
<keyword evidence="3" id="KW-0678">Repressor</keyword>
<dbReference type="SUPFAM" id="SSF101498">
    <property type="entry name" value="Anti-sigma factor FlgM"/>
    <property type="match status" value="1"/>
</dbReference>
<dbReference type="Pfam" id="PF04316">
    <property type="entry name" value="FlgM"/>
    <property type="match status" value="1"/>
</dbReference>
<evidence type="ECO:0000256" key="5">
    <source>
        <dbReference type="ARBA" id="ARBA00023015"/>
    </source>
</evidence>
<keyword evidence="4" id="KW-1005">Bacterial flagellum biogenesis</keyword>
<dbReference type="EMBL" id="JACSQK010000002">
    <property type="protein sequence ID" value="MBD7959834.1"/>
    <property type="molecule type" value="Genomic_DNA"/>
</dbReference>
<dbReference type="NCBIfam" id="TIGR03824">
    <property type="entry name" value="FlgM_jcvi"/>
    <property type="match status" value="1"/>
</dbReference>
<evidence type="ECO:0000256" key="6">
    <source>
        <dbReference type="ARBA" id="ARBA00023163"/>
    </source>
</evidence>
<evidence type="ECO:0000256" key="2">
    <source>
        <dbReference type="ARBA" id="ARBA00017823"/>
    </source>
</evidence>
<keyword evidence="5" id="KW-0805">Transcription regulation</keyword>
<comment type="function">
    <text evidence="7">Responsible for the coupling of flagellin expression to flagellar assembly by preventing expression of the flagellin genes when a component of the middle class of proteins is defective. It negatively regulates flagellar genes by inhibiting the activity of FliA by directly binding to FliA.</text>
</comment>
<sequence>MKVGQNTNVEMLAAKLQQNATQQAQQSKSGTASEVVQQTRSNAAGVPVTVSNSARSLDQNAKTSADVDMAKVNAIREAIANGTFKVNASVIADKMLVDTADLLGAARA</sequence>
<keyword evidence="6" id="KW-0804">Transcription</keyword>
<protein>
    <recommendedName>
        <fullName evidence="2">Negative regulator of flagellin synthesis</fullName>
    </recommendedName>
    <alternativeName>
        <fullName evidence="8">Anti-sigma-28 factor</fullName>
    </alternativeName>
</protein>
<evidence type="ECO:0000256" key="3">
    <source>
        <dbReference type="ARBA" id="ARBA00022491"/>
    </source>
</evidence>
<dbReference type="InterPro" id="IPR035890">
    <property type="entry name" value="Anti-sigma-28_factor_FlgM_sf"/>
</dbReference>
<feature type="region of interest" description="Disordered" evidence="9">
    <location>
        <begin position="23"/>
        <end position="63"/>
    </location>
</feature>
<comment type="similarity">
    <text evidence="1">Belongs to the FlgM family.</text>
</comment>